<dbReference type="SMART" id="SM00369">
    <property type="entry name" value="LRR_TYP"/>
    <property type="match status" value="3"/>
</dbReference>
<evidence type="ECO:0000256" key="3">
    <source>
        <dbReference type="SAM" id="MobiDB-lite"/>
    </source>
</evidence>
<dbReference type="InterPro" id="IPR003591">
    <property type="entry name" value="Leu-rich_rpt_typical-subtyp"/>
</dbReference>
<name>A0A9W7F2R4_9STRA</name>
<dbReference type="SMART" id="SM00365">
    <property type="entry name" value="LRR_SD22"/>
    <property type="match status" value="1"/>
</dbReference>
<feature type="compositionally biased region" description="Basic residues" evidence="3">
    <location>
        <begin position="400"/>
        <end position="412"/>
    </location>
</feature>
<dbReference type="PROSITE" id="PS51450">
    <property type="entry name" value="LRR"/>
    <property type="match status" value="1"/>
</dbReference>
<evidence type="ECO:0000256" key="1">
    <source>
        <dbReference type="ARBA" id="ARBA00022614"/>
    </source>
</evidence>
<dbReference type="PANTHER" id="PTHR18849:SF0">
    <property type="entry name" value="CILIA- AND FLAGELLA-ASSOCIATED PROTEIN 410-RELATED"/>
    <property type="match status" value="1"/>
</dbReference>
<keyword evidence="5" id="KW-1185">Reference proteome</keyword>
<comment type="caution">
    <text evidence="4">The sequence shown here is derived from an EMBL/GenBank/DDBJ whole genome shotgun (WGS) entry which is preliminary data.</text>
</comment>
<dbReference type="EMBL" id="BRXX01000225">
    <property type="protein sequence ID" value="GMH98803.1"/>
    <property type="molecule type" value="Genomic_DNA"/>
</dbReference>
<dbReference type="Gene3D" id="3.80.10.10">
    <property type="entry name" value="Ribonuclease Inhibitor"/>
    <property type="match status" value="1"/>
</dbReference>
<feature type="compositionally biased region" description="Basic residues" evidence="3">
    <location>
        <begin position="461"/>
        <end position="472"/>
    </location>
</feature>
<feature type="region of interest" description="Disordered" evidence="3">
    <location>
        <begin position="400"/>
        <end position="424"/>
    </location>
</feature>
<evidence type="ECO:0000313" key="4">
    <source>
        <dbReference type="EMBL" id="GMH98803.1"/>
    </source>
</evidence>
<dbReference type="Proteomes" id="UP001165160">
    <property type="component" value="Unassembled WGS sequence"/>
</dbReference>
<dbReference type="InterPro" id="IPR032675">
    <property type="entry name" value="LRR_dom_sf"/>
</dbReference>
<evidence type="ECO:0000256" key="2">
    <source>
        <dbReference type="ARBA" id="ARBA00022737"/>
    </source>
</evidence>
<dbReference type="Pfam" id="PF14580">
    <property type="entry name" value="LRR_9"/>
    <property type="match status" value="1"/>
</dbReference>
<evidence type="ECO:0000313" key="5">
    <source>
        <dbReference type="Proteomes" id="UP001165160"/>
    </source>
</evidence>
<keyword evidence="2" id="KW-0677">Repeat</keyword>
<feature type="region of interest" description="Disordered" evidence="3">
    <location>
        <begin position="1"/>
        <end position="114"/>
    </location>
</feature>
<sequence length="709" mass="75968">MAPKVAPRTPQQKPEPDSDSDDAVSGSTPMFGVTPTPSKAETPTPVAHAGDPTKETTAGAPVTEIAPAIATKQQPPPSTPPAPAPVPVPMHSPDRPAHIDTGFQDASSSQPPPLPFSAVGVVKSLMAAPSAPAQATAAAASDVRQLVLSDSNLLNIEGLELERFTSLQLANFAFNHIKTVAPISSSSLTSLTNLTVLDVSHNKLTNLDGVQNLPQLQVLRAHSNKIDDLTHLAESNFPQLTQLWLHSNEIEAPHLFHLSVGFEKMGHALFHANPCCSHLNYKEVLLSSFPSISTFDGKVVSEEELEEAATFYESTDGRTTFHKLKFDLIQASKLACNKTKIVLKETGVGSGGSPVMARNGSLARLRRVKKAREAAMEAQIREVKSQSVVGGAKSVRLNLKAKSKSPVRRKAPKTTSAISPPRMSEADMATVSISDCLSMLPSFDEKKEEAAASTYVAPRPRGLKPKKVKTRTTIKFAPVNWQASMDTSSPRSPRSPRVTEDEDAENHSPEPTASPRKPSPKRLAPPVTLKYPSGSVALQSRSSTATFKWPSGGIAVSRLEDRITASYPNGSIACTFDSNSNGNVTYPDGTTALSFSPATCLHFSKKSKGKVDVQTITTSSPPVNITLSKELAVTFHPNPLRINVFVKSKNCHCKFYAPNTKNGSVVEVIQGKGDVLGQHDKKERKQKKKDEPMEHGDFLSAISAAVAGL</sequence>
<feature type="region of interest" description="Disordered" evidence="3">
    <location>
        <begin position="451"/>
        <end position="534"/>
    </location>
</feature>
<gene>
    <name evidence="4" type="ORF">TrVE_jg8877</name>
</gene>
<dbReference type="SUPFAM" id="SSF52075">
    <property type="entry name" value="Outer arm dynein light chain 1"/>
    <property type="match status" value="1"/>
</dbReference>
<dbReference type="InterPro" id="IPR001611">
    <property type="entry name" value="Leu-rich_rpt"/>
</dbReference>
<organism evidence="4 5">
    <name type="scientific">Triparma verrucosa</name>
    <dbReference type="NCBI Taxonomy" id="1606542"/>
    <lineage>
        <taxon>Eukaryota</taxon>
        <taxon>Sar</taxon>
        <taxon>Stramenopiles</taxon>
        <taxon>Ochrophyta</taxon>
        <taxon>Bolidophyceae</taxon>
        <taxon>Parmales</taxon>
        <taxon>Triparmaceae</taxon>
        <taxon>Triparma</taxon>
    </lineage>
</organism>
<feature type="compositionally biased region" description="Pro residues" evidence="3">
    <location>
        <begin position="74"/>
        <end position="90"/>
    </location>
</feature>
<accession>A0A9W7F2R4</accession>
<protein>
    <submittedName>
        <fullName evidence="4">Uncharacterized protein</fullName>
    </submittedName>
</protein>
<proteinExistence type="predicted"/>
<keyword evidence="1" id="KW-0433">Leucine-rich repeat</keyword>
<dbReference type="PANTHER" id="PTHR18849">
    <property type="entry name" value="LEUCINE RICH REPEAT PROTEIN"/>
    <property type="match status" value="1"/>
</dbReference>
<dbReference type="AlphaFoldDB" id="A0A9W7F2R4"/>
<reference evidence="5" key="1">
    <citation type="journal article" date="2023" name="Commun. Biol.">
        <title>Genome analysis of Parmales, the sister group of diatoms, reveals the evolutionary specialization of diatoms from phago-mixotrophs to photoautotrophs.</title>
        <authorList>
            <person name="Ban H."/>
            <person name="Sato S."/>
            <person name="Yoshikawa S."/>
            <person name="Yamada K."/>
            <person name="Nakamura Y."/>
            <person name="Ichinomiya M."/>
            <person name="Sato N."/>
            <person name="Blanc-Mathieu R."/>
            <person name="Endo H."/>
            <person name="Kuwata A."/>
            <person name="Ogata H."/>
        </authorList>
    </citation>
    <scope>NUCLEOTIDE SEQUENCE [LARGE SCALE GENOMIC DNA]</scope>
    <source>
        <strain evidence="5">NIES 3699</strain>
    </source>
</reference>